<dbReference type="GO" id="GO:0005655">
    <property type="term" value="C:nucleolar ribonuclease P complex"/>
    <property type="evidence" value="ECO:0007669"/>
    <property type="project" value="TreeGrafter"/>
</dbReference>
<evidence type="ECO:0000256" key="1">
    <source>
        <dbReference type="ARBA" id="ARBA00004123"/>
    </source>
</evidence>
<dbReference type="PANTHER" id="PTHR13031">
    <property type="entry name" value="RIBONUCLEASE P SUBUNIT P30"/>
    <property type="match status" value="1"/>
</dbReference>
<dbReference type="GO" id="GO:0008033">
    <property type="term" value="P:tRNA processing"/>
    <property type="evidence" value="ECO:0007669"/>
    <property type="project" value="UniProtKB-KW"/>
</dbReference>
<sequence length="238" mass="26930">MAVFMDSNISYTTDKKRLQNVIATAAHLGYSTVAINYVVNLQQKKQEIGQPKCVSELYDTFPIVQGKSRTIKVLNRLTVVASDPSHFEPIAEYKAYDLVAVYPKTEKLFRDNLLLILVFYLFQWVACMTFDVDILCVAVTEKQPFSNSTLRRYTIANSISLLEMCKGKVNKYTHRGSLGLLFGLSEGDGKSAISTNCRVVHLHGETRKTALGIVHTMKKEQPLRDSLRGLRLRLHSRK</sequence>
<dbReference type="InterPro" id="IPR002738">
    <property type="entry name" value="RNase_P_p30"/>
</dbReference>
<protein>
    <submittedName>
        <fullName evidence="4">Ribonuclease P/MRP 30 subunit</fullName>
    </submittedName>
</protein>
<name>A0A8C7D5P8_ONCKI</name>
<keyword evidence="3" id="KW-0819">tRNA processing</keyword>
<dbReference type="Proteomes" id="UP000694557">
    <property type="component" value="Unassembled WGS sequence"/>
</dbReference>
<gene>
    <name evidence="4" type="primary">RPP30</name>
</gene>
<dbReference type="SUPFAM" id="SSF89550">
    <property type="entry name" value="PHP domain-like"/>
    <property type="match status" value="1"/>
</dbReference>
<dbReference type="InterPro" id="IPR016195">
    <property type="entry name" value="Pol/histidinol_Pase-like"/>
</dbReference>
<proteinExistence type="inferred from homology"/>
<dbReference type="GO" id="GO:0003723">
    <property type="term" value="F:RNA binding"/>
    <property type="evidence" value="ECO:0007669"/>
    <property type="project" value="TreeGrafter"/>
</dbReference>
<comment type="subcellular location">
    <subcellularLocation>
        <location evidence="1">Nucleus</location>
    </subcellularLocation>
</comment>
<dbReference type="GO" id="GO:0006412">
    <property type="term" value="P:translation"/>
    <property type="evidence" value="ECO:0007669"/>
    <property type="project" value="InterPro"/>
</dbReference>
<dbReference type="AlphaFoldDB" id="A0A8C7D5P8"/>
<dbReference type="PANTHER" id="PTHR13031:SF0">
    <property type="entry name" value="RIBONUCLEASE P PROTEIN SUBUNIT P30"/>
    <property type="match status" value="1"/>
</dbReference>
<evidence type="ECO:0000313" key="4">
    <source>
        <dbReference type="Ensembl" id="ENSOKIP00005016447.1"/>
    </source>
</evidence>
<evidence type="ECO:0000256" key="3">
    <source>
        <dbReference type="ARBA" id="ARBA00022694"/>
    </source>
</evidence>
<reference evidence="4" key="2">
    <citation type="submission" date="2025-09" db="UniProtKB">
        <authorList>
            <consortium name="Ensembl"/>
        </authorList>
    </citation>
    <scope>IDENTIFICATION</scope>
</reference>
<evidence type="ECO:0000313" key="5">
    <source>
        <dbReference type="Proteomes" id="UP000694557"/>
    </source>
</evidence>
<comment type="similarity">
    <text evidence="2">Belongs to the eukaryotic/archaeal RNase P protein component 3 family.</text>
</comment>
<dbReference type="GO" id="GO:0005840">
    <property type="term" value="C:ribosome"/>
    <property type="evidence" value="ECO:0007669"/>
    <property type="project" value="InterPro"/>
</dbReference>
<keyword evidence="5" id="KW-1185">Reference proteome</keyword>
<evidence type="ECO:0000256" key="2">
    <source>
        <dbReference type="ARBA" id="ARBA00007331"/>
    </source>
</evidence>
<dbReference type="PROSITE" id="PS00962">
    <property type="entry name" value="RIBOSOMAL_S2_1"/>
    <property type="match status" value="1"/>
</dbReference>
<reference evidence="4" key="1">
    <citation type="submission" date="2025-08" db="UniProtKB">
        <authorList>
            <consortium name="Ensembl"/>
        </authorList>
    </citation>
    <scope>IDENTIFICATION</scope>
</reference>
<dbReference type="Pfam" id="PF01876">
    <property type="entry name" value="RNase_P_p30"/>
    <property type="match status" value="1"/>
</dbReference>
<dbReference type="InterPro" id="IPR018130">
    <property type="entry name" value="Ribosomal_uS2_CS"/>
</dbReference>
<organism evidence="4 5">
    <name type="scientific">Oncorhynchus kisutch</name>
    <name type="common">Coho salmon</name>
    <name type="synonym">Salmo kisutch</name>
    <dbReference type="NCBI Taxonomy" id="8019"/>
    <lineage>
        <taxon>Eukaryota</taxon>
        <taxon>Metazoa</taxon>
        <taxon>Chordata</taxon>
        <taxon>Craniata</taxon>
        <taxon>Vertebrata</taxon>
        <taxon>Euteleostomi</taxon>
        <taxon>Actinopterygii</taxon>
        <taxon>Neopterygii</taxon>
        <taxon>Teleostei</taxon>
        <taxon>Protacanthopterygii</taxon>
        <taxon>Salmoniformes</taxon>
        <taxon>Salmonidae</taxon>
        <taxon>Salmoninae</taxon>
        <taxon>Oncorhynchus</taxon>
    </lineage>
</organism>
<accession>A0A8C7D5P8</accession>
<dbReference type="Ensembl" id="ENSOKIT00005017527.1">
    <property type="protein sequence ID" value="ENSOKIP00005016447.1"/>
    <property type="gene ID" value="ENSOKIG00005007342.1"/>
</dbReference>
<dbReference type="GO" id="GO:0003735">
    <property type="term" value="F:structural constituent of ribosome"/>
    <property type="evidence" value="ECO:0007669"/>
    <property type="project" value="InterPro"/>
</dbReference>
<dbReference type="GeneTree" id="ENSGT00390000000883"/>